<keyword evidence="1 3" id="KW-0808">Transferase</keyword>
<dbReference type="GO" id="GO:0008897">
    <property type="term" value="F:holo-[acyl-carrier-protein] synthase activity"/>
    <property type="evidence" value="ECO:0007669"/>
    <property type="project" value="InterPro"/>
</dbReference>
<dbReference type="OrthoDB" id="1190494at2"/>
<dbReference type="RefSeq" id="WP_106568339.1">
    <property type="nucleotide sequence ID" value="NZ_JAUVYL010000001.1"/>
</dbReference>
<sequence>MQTKIEKISPLSALAVNNIQEVSQNGIDFLSFREKLSYANISRDDKKIEWKGARVAIKSALDCISLPYPGFFKDEHGKSHPMDGYGYVSLTHTKGIAAAIFHKDMPVGIDLDYVREKVVRLGPKFLDPSEIEFLNNDPILYTVAWSAKESIFKCQGRRGISLKSNILLDPFSLDDHVIKGRVYQSEYSDHFYNVKVEVENDIVLTYTIW</sequence>
<evidence type="ECO:0000313" key="4">
    <source>
        <dbReference type="Proteomes" id="UP000240708"/>
    </source>
</evidence>
<dbReference type="SUPFAM" id="SSF56214">
    <property type="entry name" value="4'-phosphopantetheinyl transferase"/>
    <property type="match status" value="1"/>
</dbReference>
<dbReference type="AlphaFoldDB" id="A0A2P8DYN3"/>
<dbReference type="GO" id="GO:0000287">
    <property type="term" value="F:magnesium ion binding"/>
    <property type="evidence" value="ECO:0007669"/>
    <property type="project" value="InterPro"/>
</dbReference>
<accession>A0A2P8DYN3</accession>
<name>A0A2P8DYN3_9BACT</name>
<organism evidence="3 4">
    <name type="scientific">Cecembia rubra</name>
    <dbReference type="NCBI Taxonomy" id="1485585"/>
    <lineage>
        <taxon>Bacteria</taxon>
        <taxon>Pseudomonadati</taxon>
        <taxon>Bacteroidota</taxon>
        <taxon>Cytophagia</taxon>
        <taxon>Cytophagales</taxon>
        <taxon>Cyclobacteriaceae</taxon>
        <taxon>Cecembia</taxon>
    </lineage>
</organism>
<comment type="caution">
    <text evidence="3">The sequence shown here is derived from an EMBL/GenBank/DDBJ whole genome shotgun (WGS) entry which is preliminary data.</text>
</comment>
<evidence type="ECO:0000256" key="1">
    <source>
        <dbReference type="ARBA" id="ARBA00022679"/>
    </source>
</evidence>
<gene>
    <name evidence="3" type="ORF">CLV48_110103</name>
</gene>
<dbReference type="Pfam" id="PF01648">
    <property type="entry name" value="ACPS"/>
    <property type="match status" value="1"/>
</dbReference>
<feature type="domain" description="4'-phosphopantetheinyl transferase" evidence="2">
    <location>
        <begin position="106"/>
        <end position="205"/>
    </location>
</feature>
<proteinExistence type="predicted"/>
<evidence type="ECO:0000313" key="3">
    <source>
        <dbReference type="EMBL" id="PSL02320.1"/>
    </source>
</evidence>
<reference evidence="3 4" key="1">
    <citation type="submission" date="2018-03" db="EMBL/GenBank/DDBJ databases">
        <title>Genomic Encyclopedia of Archaeal and Bacterial Type Strains, Phase II (KMG-II): from individual species to whole genera.</title>
        <authorList>
            <person name="Goeker M."/>
        </authorList>
    </citation>
    <scope>NUCLEOTIDE SEQUENCE [LARGE SCALE GENOMIC DNA]</scope>
    <source>
        <strain evidence="3 4">DSM 28057</strain>
    </source>
</reference>
<evidence type="ECO:0000259" key="2">
    <source>
        <dbReference type="Pfam" id="PF01648"/>
    </source>
</evidence>
<dbReference type="Proteomes" id="UP000240708">
    <property type="component" value="Unassembled WGS sequence"/>
</dbReference>
<keyword evidence="4" id="KW-1185">Reference proteome</keyword>
<dbReference type="InterPro" id="IPR008278">
    <property type="entry name" value="4-PPantetheinyl_Trfase_dom"/>
</dbReference>
<dbReference type="InterPro" id="IPR037143">
    <property type="entry name" value="4-PPantetheinyl_Trfase_dom_sf"/>
</dbReference>
<protein>
    <submittedName>
        <fullName evidence="3">Phosphopantetheinyl transferase</fullName>
    </submittedName>
</protein>
<dbReference type="Gene3D" id="3.90.470.20">
    <property type="entry name" value="4'-phosphopantetheinyl transferase domain"/>
    <property type="match status" value="2"/>
</dbReference>
<dbReference type="EMBL" id="PYGF01000010">
    <property type="protein sequence ID" value="PSL02320.1"/>
    <property type="molecule type" value="Genomic_DNA"/>
</dbReference>